<keyword evidence="2" id="KW-1185">Reference proteome</keyword>
<dbReference type="Proteomes" id="UP000637819">
    <property type="component" value="Chromosome"/>
</dbReference>
<dbReference type="OrthoDB" id="205968at2157"/>
<accession>A0A8T8E4V8</accession>
<name>A0A8T8E4V8_9EURY</name>
<evidence type="ECO:0000313" key="1">
    <source>
        <dbReference type="EMBL" id="QRV16637.1"/>
    </source>
</evidence>
<dbReference type="InterPro" id="IPR013783">
    <property type="entry name" value="Ig-like_fold"/>
</dbReference>
<dbReference type="KEGG" id="hsal:JMJ58_07120"/>
<proteinExistence type="predicted"/>
<dbReference type="GeneID" id="62874882"/>
<organism evidence="1 2">
    <name type="scientific">Haloterrigena salifodinae</name>
    <dbReference type="NCBI Taxonomy" id="2675099"/>
    <lineage>
        <taxon>Archaea</taxon>
        <taxon>Methanobacteriati</taxon>
        <taxon>Methanobacteriota</taxon>
        <taxon>Stenosarchaea group</taxon>
        <taxon>Halobacteria</taxon>
        <taxon>Halobacteriales</taxon>
        <taxon>Natrialbaceae</taxon>
        <taxon>Haloterrigena</taxon>
    </lineage>
</organism>
<evidence type="ECO:0000313" key="2">
    <source>
        <dbReference type="Proteomes" id="UP000637819"/>
    </source>
</evidence>
<gene>
    <name evidence="1" type="ORF">JMJ58_07120</name>
</gene>
<evidence type="ECO:0008006" key="3">
    <source>
        <dbReference type="Google" id="ProtNLM"/>
    </source>
</evidence>
<dbReference type="EMBL" id="CP069188">
    <property type="protein sequence ID" value="QRV16637.1"/>
    <property type="molecule type" value="Genomic_DNA"/>
</dbReference>
<dbReference type="RefSeq" id="WP_126663686.1">
    <property type="nucleotide sequence ID" value="NZ_CP069188.1"/>
</dbReference>
<sequence length="130" mass="14104">MDRRKLLKGAGALGAALTGLGGASTAAGRHRYPSVRIINTNEPLRGGEWFRLTARITNHGSARLRGNARLIVGNDPDQVDSRYVSLASNQSTTVTLGYRTYPVQTRDVFPVRVRCENESDSRIISVAPAP</sequence>
<dbReference type="Gene3D" id="2.60.40.10">
    <property type="entry name" value="Immunoglobulins"/>
    <property type="match status" value="1"/>
</dbReference>
<reference evidence="1 2" key="1">
    <citation type="submission" date="2021-01" db="EMBL/GenBank/DDBJ databases">
        <title>Genome Sequence and Methylation Pattern of Haloterrigena salifodinae BOL5-1, An Extremely Halophilic Archaeon from a Bolivian Salt Mine.</title>
        <authorList>
            <person name="DasSarma P."/>
            <person name="Anton B.P."/>
            <person name="DasSarma S.L."/>
            <person name="von Ehrenheim H.A.L."/>
            <person name="Martinez F.L."/>
            <person name="Guzman D."/>
            <person name="Roberts R.J."/>
            <person name="DasSarma S."/>
        </authorList>
    </citation>
    <scope>NUCLEOTIDE SEQUENCE [LARGE SCALE GENOMIC DNA]</scope>
    <source>
        <strain evidence="1 2">BOL5-1</strain>
    </source>
</reference>
<protein>
    <recommendedName>
        <fullName evidence="3">CARDB domain-containing protein</fullName>
    </recommendedName>
</protein>
<dbReference type="AlphaFoldDB" id="A0A8T8E4V8"/>